<evidence type="ECO:0000313" key="1">
    <source>
        <dbReference type="EMBL" id="RHZ72258.1"/>
    </source>
</evidence>
<dbReference type="EMBL" id="PQFF01000225">
    <property type="protein sequence ID" value="RHZ72258.1"/>
    <property type="molecule type" value="Genomic_DNA"/>
</dbReference>
<comment type="caution">
    <text evidence="1">The sequence shown here is derived from an EMBL/GenBank/DDBJ whole genome shotgun (WGS) entry which is preliminary data.</text>
</comment>
<protein>
    <submittedName>
        <fullName evidence="1">Uncharacterized protein</fullName>
    </submittedName>
</protein>
<reference evidence="1 2" key="1">
    <citation type="submission" date="2018-08" db="EMBL/GenBank/DDBJ databases">
        <title>Genome and evolution of the arbuscular mycorrhizal fungus Diversispora epigaea (formerly Glomus versiforme) and its bacterial endosymbionts.</title>
        <authorList>
            <person name="Sun X."/>
            <person name="Fei Z."/>
            <person name="Harrison M."/>
        </authorList>
    </citation>
    <scope>NUCLEOTIDE SEQUENCE [LARGE SCALE GENOMIC DNA]</scope>
    <source>
        <strain evidence="1 2">IT104</strain>
    </source>
</reference>
<proteinExistence type="predicted"/>
<organism evidence="1 2">
    <name type="scientific">Diversispora epigaea</name>
    <dbReference type="NCBI Taxonomy" id="1348612"/>
    <lineage>
        <taxon>Eukaryota</taxon>
        <taxon>Fungi</taxon>
        <taxon>Fungi incertae sedis</taxon>
        <taxon>Mucoromycota</taxon>
        <taxon>Glomeromycotina</taxon>
        <taxon>Glomeromycetes</taxon>
        <taxon>Diversisporales</taxon>
        <taxon>Diversisporaceae</taxon>
        <taxon>Diversispora</taxon>
    </lineage>
</organism>
<dbReference type="AlphaFoldDB" id="A0A397IDC2"/>
<accession>A0A397IDC2</accession>
<keyword evidence="2" id="KW-1185">Reference proteome</keyword>
<dbReference type="Proteomes" id="UP000266861">
    <property type="component" value="Unassembled WGS sequence"/>
</dbReference>
<gene>
    <name evidence="1" type="ORF">Glove_243g14</name>
</gene>
<name>A0A397IDC2_9GLOM</name>
<sequence>MLTHIHQKFYRSNITHLSKSDIIEIRESRRKVPNASKKMAKKFHIGACHKPSIIETPIKKIKSKHVCILDQPSINKNLTGKLSGMSLETKKTILPETLQETKDILELHKRIQKEKKKFRTVAQKSRNSFS</sequence>
<evidence type="ECO:0000313" key="2">
    <source>
        <dbReference type="Proteomes" id="UP000266861"/>
    </source>
</evidence>